<dbReference type="Gene3D" id="2.60.120.200">
    <property type="match status" value="1"/>
</dbReference>
<dbReference type="Pfam" id="PF05426">
    <property type="entry name" value="Alginate_lyase"/>
    <property type="match status" value="1"/>
</dbReference>
<evidence type="ECO:0000259" key="4">
    <source>
        <dbReference type="PROSITE" id="PS50853"/>
    </source>
</evidence>
<dbReference type="InterPro" id="IPR008397">
    <property type="entry name" value="Alginate_lyase_dom"/>
</dbReference>
<keyword evidence="1 3" id="KW-0732">Signal</keyword>
<dbReference type="PROSITE" id="PS50853">
    <property type="entry name" value="FN3"/>
    <property type="match status" value="1"/>
</dbReference>
<dbReference type="STRING" id="1285928.SAMN04487894_10697"/>
<dbReference type="RefSeq" id="WP_090390426.1">
    <property type="nucleotide sequence ID" value="NZ_FMZO01000006.1"/>
</dbReference>
<dbReference type="InterPro" id="IPR013783">
    <property type="entry name" value="Ig-like_fold"/>
</dbReference>
<feature type="domain" description="Fibronectin type-III" evidence="4">
    <location>
        <begin position="382"/>
        <end position="475"/>
    </location>
</feature>
<proteinExistence type="predicted"/>
<reference evidence="6" key="1">
    <citation type="submission" date="2016-10" db="EMBL/GenBank/DDBJ databases">
        <authorList>
            <person name="Varghese N."/>
            <person name="Submissions S."/>
        </authorList>
    </citation>
    <scope>NUCLEOTIDE SEQUENCE [LARGE SCALE GENOMIC DNA]</scope>
    <source>
        <strain evidence="6">DSM 25811 / CCM 8410 / LMG 26954 / E90</strain>
    </source>
</reference>
<dbReference type="InterPro" id="IPR003961">
    <property type="entry name" value="FN3_dom"/>
</dbReference>
<gene>
    <name evidence="5" type="ORF">SAMN04487894_10697</name>
</gene>
<evidence type="ECO:0000313" key="5">
    <source>
        <dbReference type="EMBL" id="SDD11968.1"/>
    </source>
</evidence>
<accession>A0A1G6S537</accession>
<dbReference type="Proteomes" id="UP000198757">
    <property type="component" value="Unassembled WGS sequence"/>
</dbReference>
<feature type="chain" id="PRO_5011483455" evidence="3">
    <location>
        <begin position="29"/>
        <end position="679"/>
    </location>
</feature>
<dbReference type="InterPro" id="IPR008929">
    <property type="entry name" value="Chondroitin_lyas"/>
</dbReference>
<evidence type="ECO:0000256" key="3">
    <source>
        <dbReference type="SAM" id="SignalP"/>
    </source>
</evidence>
<protein>
    <submittedName>
        <fullName evidence="5">Alginate lyase</fullName>
    </submittedName>
</protein>
<dbReference type="AlphaFoldDB" id="A0A1G6S537"/>
<keyword evidence="6" id="KW-1185">Reference proteome</keyword>
<dbReference type="SUPFAM" id="SSF48230">
    <property type="entry name" value="Chondroitin AC/alginate lyase"/>
    <property type="match status" value="1"/>
</dbReference>
<evidence type="ECO:0000256" key="1">
    <source>
        <dbReference type="ARBA" id="ARBA00022729"/>
    </source>
</evidence>
<dbReference type="OrthoDB" id="222550at2"/>
<name>A0A1G6S537_NIADE</name>
<keyword evidence="2 5" id="KW-0456">Lyase</keyword>
<dbReference type="GO" id="GO:0042597">
    <property type="term" value="C:periplasmic space"/>
    <property type="evidence" value="ECO:0007669"/>
    <property type="project" value="InterPro"/>
</dbReference>
<sequence length="679" mass="73925">MKTKIQYVAGKICICFMAWVGSAGVLTAQPFIHPGILHSKEDLARMKTAVALQQQPVYSGYLVFIKDSASQYTYKMQGPLKTVGRNPGVSAAYDNDANAAHQNAVMWCITGDHRYAQKAIEIVNAWAATLTAVTGRDAILMAGLGPFKMINAAELLRYTGAGWKAADIRKAEWHFKEVIYPVLKDYAPFANGNWDAAALKTCMAIGVFCNDRPVFEDALRYYTHGWGNGSIGNYIINTSGQIQESGRDQPHSQLGIGMLAECCAIAWNQGLDLYGYDNNRLLKGFEYVAGYNLGKDDLPFSEWLDRTGKYHHYRMSDKGRGQLRPLYEQVYAHYVGTKKLPAPGVAAVVEKIRPEGPGRPGADHPGYGTLYYAAAGEPADAKPAPPAGLFAQGFNKEVQLSWIAPGTGSGDITYMVKRSGLPAGPFKTIAENIRITRFSDKTVVPGHRYYYTVAAVGKKGRSSDAFIQPAVAGLPRGWLQEDIGPVAPGNTCFDGTRFNIEAFGAGPGKTGDGFHYTFFPVKGNAMLECRIDPQPGSQFSMIGLMLRKDLTEGAPFVSLFLYPGKTEHIEEPDWHTRFEARAKQGGGITTLAKGAGLTAPAVTFGRLTGSYWLRVQKHGNRIAAFVSYDGAQWREAGSSPADPGDSRFLGIAVASGMTNSTNVRIRQVRVNGQPLNVQQ</sequence>
<dbReference type="CDD" id="cd00063">
    <property type="entry name" value="FN3"/>
    <property type="match status" value="1"/>
</dbReference>
<dbReference type="EMBL" id="FMZO01000006">
    <property type="protein sequence ID" value="SDD11968.1"/>
    <property type="molecule type" value="Genomic_DNA"/>
</dbReference>
<evidence type="ECO:0000313" key="6">
    <source>
        <dbReference type="Proteomes" id="UP000198757"/>
    </source>
</evidence>
<dbReference type="SMART" id="SM00060">
    <property type="entry name" value="FN3"/>
    <property type="match status" value="1"/>
</dbReference>
<organism evidence="5 6">
    <name type="scientific">Niabella drilacis (strain DSM 25811 / CCM 8410 / CCUG 62505 / LMG 26954 / E90)</name>
    <dbReference type="NCBI Taxonomy" id="1285928"/>
    <lineage>
        <taxon>Bacteria</taxon>
        <taxon>Pseudomonadati</taxon>
        <taxon>Bacteroidota</taxon>
        <taxon>Chitinophagia</taxon>
        <taxon>Chitinophagales</taxon>
        <taxon>Chitinophagaceae</taxon>
        <taxon>Niabella</taxon>
    </lineage>
</organism>
<dbReference type="SUPFAM" id="SSF49265">
    <property type="entry name" value="Fibronectin type III"/>
    <property type="match status" value="1"/>
</dbReference>
<feature type="signal peptide" evidence="3">
    <location>
        <begin position="1"/>
        <end position="28"/>
    </location>
</feature>
<dbReference type="Gene3D" id="1.50.10.100">
    <property type="entry name" value="Chondroitin AC/alginate lyase"/>
    <property type="match status" value="1"/>
</dbReference>
<dbReference type="Gene3D" id="2.60.40.10">
    <property type="entry name" value="Immunoglobulins"/>
    <property type="match status" value="1"/>
</dbReference>
<dbReference type="GO" id="GO:0016829">
    <property type="term" value="F:lyase activity"/>
    <property type="evidence" value="ECO:0007669"/>
    <property type="project" value="UniProtKB-KW"/>
</dbReference>
<dbReference type="InterPro" id="IPR036116">
    <property type="entry name" value="FN3_sf"/>
</dbReference>
<evidence type="ECO:0000256" key="2">
    <source>
        <dbReference type="ARBA" id="ARBA00023239"/>
    </source>
</evidence>